<dbReference type="SMR" id="K4LWB2"/>
<dbReference type="STRING" id="1089553.Tph_c20800"/>
<sequence length="384" mass="42100">MGDREIRIAIAGVGNCACALLQGIALYASDKELMEEPIGLMHYDLGGYKPGDIKVVAAFDIDARKVGKPLREAIFAKPNCTKVFYSDVPDYPVIVQMGPVLDGFSEHMRNYPEDQTLVLADEEPVDVVKVLKESGAEILINYLPVGSEQATRFYAQACLDAGVGFINAMPVFIASDPAWAERFRERGIPIIGDDVKSQVGATITHRVLTKLFEDRGVKILRTYQLNFGGNTDFLNMLNRSRLKSKKKSKTQAVQAEMKEPLSDQNIHIGPSDYVPWLNDNKICHIRMEGLGFGKVPIELEVKLSVEDSPNSGGVIIDAIRCMKLALDRGSGGPLYAISAFTMKSPPIQYTDSEARKMVEAFIAGEEEERVFGAPSVAEPVGGKV</sequence>
<dbReference type="Pfam" id="PF01658">
    <property type="entry name" value="Inos-1-P_synth"/>
    <property type="match status" value="1"/>
</dbReference>
<keyword evidence="3" id="KW-0413">Isomerase</keyword>
<evidence type="ECO:0000259" key="2">
    <source>
        <dbReference type="Pfam" id="PF01658"/>
    </source>
</evidence>
<dbReference type="GO" id="GO:0006021">
    <property type="term" value="P:inositol biosynthetic process"/>
    <property type="evidence" value="ECO:0007669"/>
    <property type="project" value="InterPro"/>
</dbReference>
<dbReference type="eggNOG" id="COG1260">
    <property type="taxonomic scope" value="Bacteria"/>
</dbReference>
<name>K4LWB2_THEPS</name>
<dbReference type="GO" id="GO:0004512">
    <property type="term" value="F:inositol-3-phosphate synthase activity"/>
    <property type="evidence" value="ECO:0007669"/>
    <property type="project" value="UniProtKB-EC"/>
</dbReference>
<dbReference type="EC" id="5.5.1.4" evidence="3"/>
<dbReference type="EMBL" id="CP003732">
    <property type="protein sequence ID" value="AFV12274.1"/>
    <property type="molecule type" value="Genomic_DNA"/>
</dbReference>
<dbReference type="KEGG" id="tpz:Tph_c20800"/>
<dbReference type="InterPro" id="IPR052199">
    <property type="entry name" value="MIPS"/>
</dbReference>
<feature type="domain" description="Myo-inositol-1-phosphate synthase GAPDH-like" evidence="2">
    <location>
        <begin position="200"/>
        <end position="308"/>
    </location>
</feature>
<dbReference type="PANTHER" id="PTHR43125">
    <property type="entry name" value="INOSITOL-3-PHOSPHATE SYNTHASE"/>
    <property type="match status" value="1"/>
</dbReference>
<dbReference type="SUPFAM" id="SSF55347">
    <property type="entry name" value="Glyceraldehyde-3-phosphate dehydrogenase-like, C-terminal domain"/>
    <property type="match status" value="1"/>
</dbReference>
<comment type="similarity">
    <text evidence="1">Belongs to the myo-inositol 1-phosphate synthase family.</text>
</comment>
<keyword evidence="4" id="KW-1185">Reference proteome</keyword>
<gene>
    <name evidence="3" type="primary">ino</name>
    <name evidence="3" type="ordered locus">Tph_c20800</name>
</gene>
<dbReference type="OrthoDB" id="9766811at2"/>
<dbReference type="HOGENOM" id="CLU_050011_0_0_9"/>
<dbReference type="Gene3D" id="3.30.360.10">
    <property type="entry name" value="Dihydrodipicolinate Reductase, domain 2"/>
    <property type="match status" value="1"/>
</dbReference>
<dbReference type="InterPro" id="IPR002587">
    <property type="entry name" value="Myo-inos-1-P_Synthase"/>
</dbReference>
<accession>K4LWB2</accession>
<evidence type="ECO:0000313" key="4">
    <source>
        <dbReference type="Proteomes" id="UP000000467"/>
    </source>
</evidence>
<dbReference type="Gene3D" id="3.40.50.720">
    <property type="entry name" value="NAD(P)-binding Rossmann-like Domain"/>
    <property type="match status" value="1"/>
</dbReference>
<evidence type="ECO:0000313" key="3">
    <source>
        <dbReference type="EMBL" id="AFV12274.1"/>
    </source>
</evidence>
<dbReference type="Proteomes" id="UP000000467">
    <property type="component" value="Chromosome"/>
</dbReference>
<dbReference type="InterPro" id="IPR036291">
    <property type="entry name" value="NAD(P)-bd_dom_sf"/>
</dbReference>
<dbReference type="PIRSF" id="PIRSF015578">
    <property type="entry name" value="Myoinos-ppht_syn"/>
    <property type="match status" value="1"/>
</dbReference>
<reference evidence="3 4" key="1">
    <citation type="journal article" date="2012" name="BMC Genomics">
        <title>Genome-guided analysis of physiological and morphological traits of the fermentative acetate oxidizer Thermacetogenium phaeum.</title>
        <authorList>
            <person name="Oehler D."/>
            <person name="Poehlein A."/>
            <person name="Leimbach A."/>
            <person name="Muller N."/>
            <person name="Daniel R."/>
            <person name="Gottschalk G."/>
            <person name="Schink B."/>
        </authorList>
    </citation>
    <scope>NUCLEOTIDE SEQUENCE [LARGE SCALE GENOMIC DNA]</scope>
    <source>
        <strain evidence="4">ATCC BAA-254 / DSM 26808 / PB</strain>
    </source>
</reference>
<proteinExistence type="inferred from homology"/>
<dbReference type="InterPro" id="IPR013021">
    <property type="entry name" value="Myo-inos-1-P_Synthase_GAPDH"/>
</dbReference>
<dbReference type="PANTHER" id="PTHR43125:SF1">
    <property type="entry name" value="INOSITOL-3-PHOSPHATE SYNTHASE"/>
    <property type="match status" value="1"/>
</dbReference>
<organism evidence="3 4">
    <name type="scientific">Thermacetogenium phaeum (strain ATCC BAA-254 / DSM 26808 / PB)</name>
    <dbReference type="NCBI Taxonomy" id="1089553"/>
    <lineage>
        <taxon>Bacteria</taxon>
        <taxon>Bacillati</taxon>
        <taxon>Bacillota</taxon>
        <taxon>Clostridia</taxon>
        <taxon>Thermoanaerobacterales</taxon>
        <taxon>Thermoanaerobacteraceae</taxon>
        <taxon>Thermacetogenium</taxon>
    </lineage>
</organism>
<dbReference type="RefSeq" id="WP_015051149.1">
    <property type="nucleotide sequence ID" value="NC_018870.1"/>
</dbReference>
<dbReference type="GO" id="GO:0008654">
    <property type="term" value="P:phospholipid biosynthetic process"/>
    <property type="evidence" value="ECO:0007669"/>
    <property type="project" value="InterPro"/>
</dbReference>
<protein>
    <submittedName>
        <fullName evidence="3">Inositol-3-phosphate synthase Ino</fullName>
        <ecNumber evidence="3">5.5.1.4</ecNumber>
    </submittedName>
</protein>
<evidence type="ECO:0000256" key="1">
    <source>
        <dbReference type="ARBA" id="ARBA00010813"/>
    </source>
</evidence>
<dbReference type="SUPFAM" id="SSF51735">
    <property type="entry name" value="NAD(P)-binding Rossmann-fold domains"/>
    <property type="match status" value="1"/>
</dbReference>
<dbReference type="AlphaFoldDB" id="K4LWB2"/>